<organism evidence="1 2">
    <name type="scientific">Sorangium cellulosum</name>
    <name type="common">Polyangium cellulosum</name>
    <dbReference type="NCBI Taxonomy" id="56"/>
    <lineage>
        <taxon>Bacteria</taxon>
        <taxon>Pseudomonadati</taxon>
        <taxon>Myxococcota</taxon>
        <taxon>Polyangia</taxon>
        <taxon>Polyangiales</taxon>
        <taxon>Polyangiaceae</taxon>
        <taxon>Sorangium</taxon>
    </lineage>
</organism>
<gene>
    <name evidence="1" type="ORF">BE04_27265</name>
</gene>
<sequence length="226" mass="24990">MGYTEEVRREGGVIYRIANEEHGEAVTRLLSASFLHEPMGRALGATVEDWARFVSYFNHECMTNGLSVIAVPEQEPGSLAGALISRDFKKPFPPGFPDELPRFAPSIDALVSLDSQYEALRPGLKRGEAMDLWMMGVEPGSRFARHGIASALFQASVDVARHNGFQRCVAECTGHFSQRCAIKAGFCEIARVVYKDYRFQGRPVFAAIPEPHTTFAILERVLDPAA</sequence>
<dbReference type="PANTHER" id="PTHR20905:SF1">
    <property type="entry name" value="AT07410P-RELATED"/>
    <property type="match status" value="1"/>
</dbReference>
<dbReference type="EMBL" id="JELX01003497">
    <property type="protein sequence ID" value="KYF52075.1"/>
    <property type="molecule type" value="Genomic_DNA"/>
</dbReference>
<dbReference type="Proteomes" id="UP000075604">
    <property type="component" value="Unassembled WGS sequence"/>
</dbReference>
<evidence type="ECO:0008006" key="3">
    <source>
        <dbReference type="Google" id="ProtNLM"/>
    </source>
</evidence>
<dbReference type="GO" id="GO:0008080">
    <property type="term" value="F:N-acetyltransferase activity"/>
    <property type="evidence" value="ECO:0007669"/>
    <property type="project" value="TreeGrafter"/>
</dbReference>
<dbReference type="AlphaFoldDB" id="A0A150P8P4"/>
<comment type="caution">
    <text evidence="1">The sequence shown here is derived from an EMBL/GenBank/DDBJ whole genome shotgun (WGS) entry which is preliminary data.</text>
</comment>
<dbReference type="SUPFAM" id="SSF55729">
    <property type="entry name" value="Acyl-CoA N-acyltransferases (Nat)"/>
    <property type="match status" value="1"/>
</dbReference>
<dbReference type="Gene3D" id="3.40.630.30">
    <property type="match status" value="1"/>
</dbReference>
<evidence type="ECO:0000313" key="2">
    <source>
        <dbReference type="Proteomes" id="UP000075604"/>
    </source>
</evidence>
<evidence type="ECO:0000313" key="1">
    <source>
        <dbReference type="EMBL" id="KYF52075.1"/>
    </source>
</evidence>
<reference evidence="1 2" key="1">
    <citation type="submission" date="2014-02" db="EMBL/GenBank/DDBJ databases">
        <title>The small core and large imbalanced accessory genome model reveals a collaborative survival strategy of Sorangium cellulosum strains in nature.</title>
        <authorList>
            <person name="Han K."/>
            <person name="Peng R."/>
            <person name="Blom J."/>
            <person name="Li Y.-Z."/>
        </authorList>
    </citation>
    <scope>NUCLEOTIDE SEQUENCE [LARGE SCALE GENOMIC DNA]</scope>
    <source>
        <strain evidence="1 2">So0157-18</strain>
    </source>
</reference>
<proteinExistence type="predicted"/>
<name>A0A150P8P4_SORCE</name>
<dbReference type="InterPro" id="IPR016181">
    <property type="entry name" value="Acyl_CoA_acyltransferase"/>
</dbReference>
<dbReference type="PANTHER" id="PTHR20905">
    <property type="entry name" value="N-ACETYLTRANSFERASE-RELATED"/>
    <property type="match status" value="1"/>
</dbReference>
<accession>A0A150P8P4</accession>
<protein>
    <recommendedName>
        <fullName evidence="3">N-acetyltransferase domain-containing protein</fullName>
    </recommendedName>
</protein>